<dbReference type="Gene3D" id="3.50.50.60">
    <property type="entry name" value="FAD/NAD(P)-binding domain"/>
    <property type="match status" value="1"/>
</dbReference>
<gene>
    <name evidence="3" type="ORF">COLO4_13434</name>
</gene>
<organism evidence="3 4">
    <name type="scientific">Corchorus olitorius</name>
    <dbReference type="NCBI Taxonomy" id="93759"/>
    <lineage>
        <taxon>Eukaryota</taxon>
        <taxon>Viridiplantae</taxon>
        <taxon>Streptophyta</taxon>
        <taxon>Embryophyta</taxon>
        <taxon>Tracheophyta</taxon>
        <taxon>Spermatophyta</taxon>
        <taxon>Magnoliopsida</taxon>
        <taxon>eudicotyledons</taxon>
        <taxon>Gunneridae</taxon>
        <taxon>Pentapetalae</taxon>
        <taxon>rosids</taxon>
        <taxon>malvids</taxon>
        <taxon>Malvales</taxon>
        <taxon>Malvaceae</taxon>
        <taxon>Grewioideae</taxon>
        <taxon>Apeibeae</taxon>
        <taxon>Corchorus</taxon>
    </lineage>
</organism>
<protein>
    <submittedName>
        <fullName evidence="3">Amine oxidase</fullName>
    </submittedName>
</protein>
<feature type="domain" description="Amine oxidase" evidence="2">
    <location>
        <begin position="34"/>
        <end position="79"/>
    </location>
</feature>
<dbReference type="GO" id="GO:0006598">
    <property type="term" value="P:polyamine catabolic process"/>
    <property type="evidence" value="ECO:0007669"/>
    <property type="project" value="TreeGrafter"/>
</dbReference>
<proteinExistence type="inferred from homology"/>
<dbReference type="OrthoDB" id="1750157at2759"/>
<dbReference type="SUPFAM" id="SSF51905">
    <property type="entry name" value="FAD/NAD(P)-binding domain"/>
    <property type="match status" value="1"/>
</dbReference>
<evidence type="ECO:0000313" key="3">
    <source>
        <dbReference type="EMBL" id="OMO99218.1"/>
    </source>
</evidence>
<comment type="similarity">
    <text evidence="1">Belongs to the flavin monoamine oxidase family.</text>
</comment>
<dbReference type="AlphaFoldDB" id="A0A1R3JWK1"/>
<dbReference type="Pfam" id="PF01593">
    <property type="entry name" value="Amino_oxidase"/>
    <property type="match status" value="1"/>
</dbReference>
<dbReference type="GO" id="GO:0005777">
    <property type="term" value="C:peroxisome"/>
    <property type="evidence" value="ECO:0007669"/>
    <property type="project" value="TreeGrafter"/>
</dbReference>
<reference evidence="4" key="1">
    <citation type="submission" date="2013-09" db="EMBL/GenBank/DDBJ databases">
        <title>Corchorus olitorius genome sequencing.</title>
        <authorList>
            <person name="Alam M."/>
            <person name="Haque M.S."/>
            <person name="Islam M.S."/>
            <person name="Emdad E.M."/>
            <person name="Islam M.M."/>
            <person name="Ahmed B."/>
            <person name="Halim A."/>
            <person name="Hossen Q.M.M."/>
            <person name="Hossain M.Z."/>
            <person name="Ahmed R."/>
            <person name="Khan M.M."/>
            <person name="Islam R."/>
            <person name="Rashid M.M."/>
            <person name="Khan S.A."/>
            <person name="Rahman M.S."/>
            <person name="Alam M."/>
            <person name="Yahiya A.S."/>
            <person name="Khan M.S."/>
            <person name="Azam M.S."/>
            <person name="Haque T."/>
            <person name="Lashkar M.Z.H."/>
            <person name="Akhand A.I."/>
            <person name="Morshed G."/>
            <person name="Roy S."/>
            <person name="Uddin K.S."/>
            <person name="Rabeya T."/>
            <person name="Hossain A.S."/>
            <person name="Chowdhury A."/>
            <person name="Snigdha A.R."/>
            <person name="Mortoza M.S."/>
            <person name="Matin S.A."/>
            <person name="Hoque S.M.E."/>
            <person name="Islam M.K."/>
            <person name="Roy D.K."/>
            <person name="Haider R."/>
            <person name="Moosa M.M."/>
            <person name="Elias S.M."/>
            <person name="Hasan A.M."/>
            <person name="Jahan S."/>
            <person name="Shafiuddin M."/>
            <person name="Mahmood N."/>
            <person name="Shommy N.S."/>
        </authorList>
    </citation>
    <scope>NUCLEOTIDE SEQUENCE [LARGE SCALE GENOMIC DNA]</scope>
    <source>
        <strain evidence="4">cv. O-4</strain>
    </source>
</reference>
<keyword evidence="4" id="KW-1185">Reference proteome</keyword>
<dbReference type="InterPro" id="IPR050281">
    <property type="entry name" value="Flavin_monoamine_oxidase"/>
</dbReference>
<comment type="caution">
    <text evidence="3">The sequence shown here is derived from an EMBL/GenBank/DDBJ whole genome shotgun (WGS) entry which is preliminary data.</text>
</comment>
<evidence type="ECO:0000313" key="4">
    <source>
        <dbReference type="Proteomes" id="UP000187203"/>
    </source>
</evidence>
<evidence type="ECO:0000259" key="2">
    <source>
        <dbReference type="Pfam" id="PF01593"/>
    </source>
</evidence>
<dbReference type="EMBL" id="AWUE01015172">
    <property type="protein sequence ID" value="OMO99218.1"/>
    <property type="molecule type" value="Genomic_DNA"/>
</dbReference>
<dbReference type="Proteomes" id="UP000187203">
    <property type="component" value="Unassembled WGS sequence"/>
</dbReference>
<dbReference type="InterPro" id="IPR036188">
    <property type="entry name" value="FAD/NAD-bd_sf"/>
</dbReference>
<dbReference type="GO" id="GO:0046592">
    <property type="term" value="F:polyamine oxidase activity"/>
    <property type="evidence" value="ECO:0007669"/>
    <property type="project" value="TreeGrafter"/>
</dbReference>
<dbReference type="PANTHER" id="PTHR10742:SF228">
    <property type="entry name" value="POLYAMINE OXIDASE 4-RELATED"/>
    <property type="match status" value="1"/>
</dbReference>
<sequence length="97" mass="10591">MDPNNLNLLQDTVTSLIGRQKESVPSVIIIGGGISGLAAARILHDASYKVILLESRSRLGGRIHTDYSFGCPVDMGASWKVNFFSPSTIFFDRLIHS</sequence>
<dbReference type="STRING" id="93759.A0A1R3JWK1"/>
<dbReference type="InterPro" id="IPR002937">
    <property type="entry name" value="Amino_oxidase"/>
</dbReference>
<accession>A0A1R3JWK1</accession>
<dbReference type="PANTHER" id="PTHR10742">
    <property type="entry name" value="FLAVIN MONOAMINE OXIDASE"/>
    <property type="match status" value="1"/>
</dbReference>
<name>A0A1R3JWK1_9ROSI</name>
<evidence type="ECO:0000256" key="1">
    <source>
        <dbReference type="ARBA" id="ARBA00005995"/>
    </source>
</evidence>